<organism evidence="2 3">
    <name type="scientific">Riccia fluitans</name>
    <dbReference type="NCBI Taxonomy" id="41844"/>
    <lineage>
        <taxon>Eukaryota</taxon>
        <taxon>Viridiplantae</taxon>
        <taxon>Streptophyta</taxon>
        <taxon>Embryophyta</taxon>
        <taxon>Marchantiophyta</taxon>
        <taxon>Marchantiopsida</taxon>
        <taxon>Marchantiidae</taxon>
        <taxon>Marchantiales</taxon>
        <taxon>Ricciaceae</taxon>
        <taxon>Riccia</taxon>
    </lineage>
</organism>
<protein>
    <submittedName>
        <fullName evidence="2">Uncharacterized protein</fullName>
    </submittedName>
</protein>
<dbReference type="Proteomes" id="UP001605036">
    <property type="component" value="Unassembled WGS sequence"/>
</dbReference>
<reference evidence="2 3" key="1">
    <citation type="submission" date="2024-09" db="EMBL/GenBank/DDBJ databases">
        <title>Chromosome-scale assembly of Riccia fluitans.</title>
        <authorList>
            <person name="Paukszto L."/>
            <person name="Sawicki J."/>
            <person name="Karawczyk K."/>
            <person name="Piernik-Szablinska J."/>
            <person name="Szczecinska M."/>
            <person name="Mazdziarz M."/>
        </authorList>
    </citation>
    <scope>NUCLEOTIDE SEQUENCE [LARGE SCALE GENOMIC DNA]</scope>
    <source>
        <strain evidence="2">Rf_01</strain>
        <tissue evidence="2">Aerial parts of the thallus</tissue>
    </source>
</reference>
<sequence>MALLPWQEQPTLSSGRPIEVKTHGGGMNPAVSVCQFSPSPFFEVGEGFNCSCLIGEPVETKLHVGKESSAIRFVQKGKNTRSEYVSE</sequence>
<keyword evidence="3" id="KW-1185">Reference proteome</keyword>
<gene>
    <name evidence="2" type="ORF">R1flu_012984</name>
</gene>
<name>A0ABD1ZFK4_9MARC</name>
<comment type="caution">
    <text evidence="2">The sequence shown here is derived from an EMBL/GenBank/DDBJ whole genome shotgun (WGS) entry which is preliminary data.</text>
</comment>
<accession>A0ABD1ZFK4</accession>
<dbReference type="AlphaFoldDB" id="A0ABD1ZFK4"/>
<feature type="region of interest" description="Disordered" evidence="1">
    <location>
        <begin position="1"/>
        <end position="21"/>
    </location>
</feature>
<dbReference type="EMBL" id="JBHFFA010000002">
    <property type="protein sequence ID" value="KAL2645397.1"/>
    <property type="molecule type" value="Genomic_DNA"/>
</dbReference>
<evidence type="ECO:0000313" key="3">
    <source>
        <dbReference type="Proteomes" id="UP001605036"/>
    </source>
</evidence>
<evidence type="ECO:0000313" key="2">
    <source>
        <dbReference type="EMBL" id="KAL2645397.1"/>
    </source>
</evidence>
<proteinExistence type="predicted"/>
<evidence type="ECO:0000256" key="1">
    <source>
        <dbReference type="SAM" id="MobiDB-lite"/>
    </source>
</evidence>